<dbReference type="Proteomes" id="UP001084197">
    <property type="component" value="Unassembled WGS sequence"/>
</dbReference>
<comment type="caution">
    <text evidence="2">The sequence shown here is derived from an EMBL/GenBank/DDBJ whole genome shotgun (WGS) entry which is preliminary data.</text>
</comment>
<dbReference type="PROSITE" id="PS51257">
    <property type="entry name" value="PROKAR_LIPOPROTEIN"/>
    <property type="match status" value="1"/>
</dbReference>
<evidence type="ECO:0000313" key="2">
    <source>
        <dbReference type="EMBL" id="MCZ0703139.1"/>
    </source>
</evidence>
<keyword evidence="3" id="KW-1185">Reference proteome</keyword>
<evidence type="ECO:0008006" key="4">
    <source>
        <dbReference type="Google" id="ProtNLM"/>
    </source>
</evidence>
<proteinExistence type="predicted"/>
<name>A0A9J6RCQ4_9BACI</name>
<dbReference type="RefSeq" id="WP_268779910.1">
    <property type="nucleotide sequence ID" value="NZ_JAPRAT010000013.1"/>
</dbReference>
<dbReference type="AlphaFoldDB" id="A0A9J6RCQ4"/>
<protein>
    <recommendedName>
        <fullName evidence="4">DUF4352 domain-containing protein</fullName>
    </recommendedName>
</protein>
<dbReference type="EMBL" id="JAPRAT010000013">
    <property type="protein sequence ID" value="MCZ0703139.1"/>
    <property type="molecule type" value="Genomic_DNA"/>
</dbReference>
<organism evidence="2 3">
    <name type="scientific">Natronobacillus azotifigens</name>
    <dbReference type="NCBI Taxonomy" id="472978"/>
    <lineage>
        <taxon>Bacteria</taxon>
        <taxon>Bacillati</taxon>
        <taxon>Bacillota</taxon>
        <taxon>Bacilli</taxon>
        <taxon>Bacillales</taxon>
        <taxon>Bacillaceae</taxon>
        <taxon>Natronobacillus</taxon>
    </lineage>
</organism>
<feature type="compositionally biased region" description="Acidic residues" evidence="1">
    <location>
        <begin position="36"/>
        <end position="52"/>
    </location>
</feature>
<evidence type="ECO:0000313" key="3">
    <source>
        <dbReference type="Proteomes" id="UP001084197"/>
    </source>
</evidence>
<gene>
    <name evidence="2" type="ORF">OWO01_07940</name>
</gene>
<sequence>MKKFLLSLILIFALIGCNDDDGASPTEDNGSAETNETTENEENGESTNESELDPGHESYLQFGEKGTIKNSQSGSHYTIQHHGYEFVDDDGNPVSSGKEPTHILIDVELVNLSDVDWDVRSILISKLYYKNGLSVNRSNRTGESEDLDYNLAPGESINTIVEYRYHADFDGMDYIVKNLEFQSVSNVVYWEIDFDYE</sequence>
<evidence type="ECO:0000256" key="1">
    <source>
        <dbReference type="SAM" id="MobiDB-lite"/>
    </source>
</evidence>
<reference evidence="2" key="1">
    <citation type="submission" date="2022-11" db="EMBL/GenBank/DDBJ databases">
        <title>WGS of Natronobacillus azotifigens 24KS-1, an anaerobic diazotrophic haloalkaliphile from soda-rich habitats.</title>
        <authorList>
            <person name="Sorokin D.Y."/>
            <person name="Merkel A.Y."/>
        </authorList>
    </citation>
    <scope>NUCLEOTIDE SEQUENCE</scope>
    <source>
        <strain evidence="2">24KS-1</strain>
    </source>
</reference>
<accession>A0A9J6RCQ4</accession>
<feature type="region of interest" description="Disordered" evidence="1">
    <location>
        <begin position="20"/>
        <end position="58"/>
    </location>
</feature>